<name>J9CTL6_9ZZZZ</name>
<protein>
    <submittedName>
        <fullName evidence="2">Uncharacterized protein</fullName>
    </submittedName>
</protein>
<reference evidence="2" key="1">
    <citation type="journal article" date="2012" name="PLoS ONE">
        <title>Gene sets for utilization of primary and secondary nutrition supplies in the distal gut of endangered iberian lynx.</title>
        <authorList>
            <person name="Alcaide M."/>
            <person name="Messina E."/>
            <person name="Richter M."/>
            <person name="Bargiela R."/>
            <person name="Peplies J."/>
            <person name="Huws S.A."/>
            <person name="Newbold C.J."/>
            <person name="Golyshin P.N."/>
            <person name="Simon M.A."/>
            <person name="Lopez G."/>
            <person name="Yakimov M.M."/>
            <person name="Ferrer M."/>
        </authorList>
    </citation>
    <scope>NUCLEOTIDE SEQUENCE</scope>
</reference>
<feature type="compositionally biased region" description="Basic and acidic residues" evidence="1">
    <location>
        <begin position="16"/>
        <end position="29"/>
    </location>
</feature>
<dbReference type="EMBL" id="AMCI01002125">
    <property type="protein sequence ID" value="EJX03531.1"/>
    <property type="molecule type" value="Genomic_DNA"/>
</dbReference>
<proteinExistence type="predicted"/>
<dbReference type="AlphaFoldDB" id="J9CTL6"/>
<organism evidence="2">
    <name type="scientific">gut metagenome</name>
    <dbReference type="NCBI Taxonomy" id="749906"/>
    <lineage>
        <taxon>unclassified sequences</taxon>
        <taxon>metagenomes</taxon>
        <taxon>organismal metagenomes</taxon>
    </lineage>
</organism>
<comment type="caution">
    <text evidence="2">The sequence shown here is derived from an EMBL/GenBank/DDBJ whole genome shotgun (WGS) entry which is preliminary data.</text>
</comment>
<feature type="region of interest" description="Disordered" evidence="1">
    <location>
        <begin position="16"/>
        <end position="50"/>
    </location>
</feature>
<evidence type="ECO:0000256" key="1">
    <source>
        <dbReference type="SAM" id="MobiDB-lite"/>
    </source>
</evidence>
<accession>J9CTL6</accession>
<sequence length="50" mass="5818">MRLKCACRQGMINEMERLKGTGKRRENRGETFGLTPLPSGISKRKKKIRR</sequence>
<evidence type="ECO:0000313" key="2">
    <source>
        <dbReference type="EMBL" id="EJX03531.1"/>
    </source>
</evidence>
<gene>
    <name evidence="2" type="ORF">EVA_08363</name>
</gene>